<evidence type="ECO:0000313" key="2">
    <source>
        <dbReference type="EMBL" id="KAL3675500.1"/>
    </source>
</evidence>
<organism evidence="2 3">
    <name type="scientific">Riccia sorocarpa</name>
    <dbReference type="NCBI Taxonomy" id="122646"/>
    <lineage>
        <taxon>Eukaryota</taxon>
        <taxon>Viridiplantae</taxon>
        <taxon>Streptophyta</taxon>
        <taxon>Embryophyta</taxon>
        <taxon>Marchantiophyta</taxon>
        <taxon>Marchantiopsida</taxon>
        <taxon>Marchantiidae</taxon>
        <taxon>Marchantiales</taxon>
        <taxon>Ricciaceae</taxon>
        <taxon>Riccia</taxon>
    </lineage>
</organism>
<reference evidence="2 3" key="1">
    <citation type="submission" date="2024-09" db="EMBL/GenBank/DDBJ databases">
        <title>Chromosome-scale assembly of Riccia sorocarpa.</title>
        <authorList>
            <person name="Paukszto L."/>
        </authorList>
    </citation>
    <scope>NUCLEOTIDE SEQUENCE [LARGE SCALE GENOMIC DNA]</scope>
    <source>
        <strain evidence="2">LP-2024</strain>
        <tissue evidence="2">Aerial parts of the thallus</tissue>
    </source>
</reference>
<evidence type="ECO:0000313" key="3">
    <source>
        <dbReference type="Proteomes" id="UP001633002"/>
    </source>
</evidence>
<dbReference type="AlphaFoldDB" id="A0ABD3GBQ8"/>
<feature type="compositionally biased region" description="Basic and acidic residues" evidence="1">
    <location>
        <begin position="1"/>
        <end position="21"/>
    </location>
</feature>
<protein>
    <submittedName>
        <fullName evidence="2">Uncharacterized protein</fullName>
    </submittedName>
</protein>
<feature type="region of interest" description="Disordered" evidence="1">
    <location>
        <begin position="1"/>
        <end position="49"/>
    </location>
</feature>
<sequence length="430" mass="48160">MTSNRSDDGDHCNVDEWEKPKWKSSGRSHRSNSPLQDLSPRELSRRVSQSSCCKTHADFPEAEQMLGGNAEDDLPPECNSSSKAVKPVSAEYGYQAKWRSSRAPVKVKDIIEPCTVCPSTSQFKPCQKYIPAGTGAWSEKWKASKRYIDPGLGEAKEWRPSVRTFEPKLGVEVEHRPHVKSDRGNMTLETNEPSFRPGRRSLLPYTPLKREEPYPHKRYIQVVPEWIPPFRVAGEDYNTAPPKKREGNKAPVPEYHERHPPISLAWEVSNLPGRPSTASSRPARILTLGAPPPEGSANITPYAYGIIPTDEGARSLRKYVPEGHLSHFEGNVCCVCKPGTMEKKTLKGRRAMGPYYETAQERNLISGLLPPTDVYRPTKVTPGPQLYGPAGTLNSDVIGHCFSDLKRVGTPLSEMRDQYRIPDLPKEIVR</sequence>
<comment type="caution">
    <text evidence="2">The sequence shown here is derived from an EMBL/GenBank/DDBJ whole genome shotgun (WGS) entry which is preliminary data.</text>
</comment>
<name>A0ABD3GBQ8_9MARC</name>
<dbReference type="Proteomes" id="UP001633002">
    <property type="component" value="Unassembled WGS sequence"/>
</dbReference>
<feature type="region of interest" description="Disordered" evidence="1">
    <location>
        <begin position="182"/>
        <end position="203"/>
    </location>
</feature>
<keyword evidence="3" id="KW-1185">Reference proteome</keyword>
<proteinExistence type="predicted"/>
<evidence type="ECO:0000256" key="1">
    <source>
        <dbReference type="SAM" id="MobiDB-lite"/>
    </source>
</evidence>
<feature type="region of interest" description="Disordered" evidence="1">
    <location>
        <begin position="63"/>
        <end position="82"/>
    </location>
</feature>
<dbReference type="EMBL" id="JBJQOH010000008">
    <property type="protein sequence ID" value="KAL3675500.1"/>
    <property type="molecule type" value="Genomic_DNA"/>
</dbReference>
<gene>
    <name evidence="2" type="ORF">R1sor_025448</name>
</gene>
<accession>A0ABD3GBQ8</accession>